<organism evidence="14 15">
    <name type="scientific">Legionella spiritensis</name>
    <dbReference type="NCBI Taxonomy" id="452"/>
    <lineage>
        <taxon>Bacteria</taxon>
        <taxon>Pseudomonadati</taxon>
        <taxon>Pseudomonadota</taxon>
        <taxon>Gammaproteobacteria</taxon>
        <taxon>Legionellales</taxon>
        <taxon>Legionellaceae</taxon>
        <taxon>Legionella</taxon>
    </lineage>
</organism>
<evidence type="ECO:0000256" key="12">
    <source>
        <dbReference type="ARBA" id="ARBA00033413"/>
    </source>
</evidence>
<evidence type="ECO:0000313" key="15">
    <source>
        <dbReference type="Proteomes" id="UP000054877"/>
    </source>
</evidence>
<evidence type="ECO:0000256" key="1">
    <source>
        <dbReference type="ARBA" id="ARBA00005051"/>
    </source>
</evidence>
<accession>A0A0W0YY85</accession>
<protein>
    <recommendedName>
        <fullName evidence="4">2-amino-4-hydroxy-6-hydroxymethyldihydropteridine pyrophosphokinase</fullName>
        <ecNumber evidence="3">2.7.6.3</ecNumber>
    </recommendedName>
    <alternativeName>
        <fullName evidence="11">6-hydroxymethyl-7,8-dihydropterin pyrophosphokinase</fullName>
    </alternativeName>
    <alternativeName>
        <fullName evidence="12">7,8-dihydro-6-hydroxymethylpterin-pyrophosphokinase</fullName>
    </alternativeName>
</protein>
<dbReference type="OrthoDB" id="9808041at2"/>
<evidence type="ECO:0000313" key="14">
    <source>
        <dbReference type="EMBL" id="KTD61787.1"/>
    </source>
</evidence>
<keyword evidence="9" id="KW-0289">Folate biosynthesis</keyword>
<evidence type="ECO:0000256" key="11">
    <source>
        <dbReference type="ARBA" id="ARBA00029766"/>
    </source>
</evidence>
<keyword evidence="15" id="KW-1185">Reference proteome</keyword>
<evidence type="ECO:0000259" key="13">
    <source>
        <dbReference type="PROSITE" id="PS00794"/>
    </source>
</evidence>
<dbReference type="UniPathway" id="UPA00077">
    <property type="reaction ID" value="UER00155"/>
</dbReference>
<dbReference type="RefSeq" id="WP_065238424.1">
    <property type="nucleotide sequence ID" value="NZ_CAAAII010000001.1"/>
</dbReference>
<dbReference type="STRING" id="452.Lspi_2417"/>
<sequence>MTDVYLALGSNLRSPQRQIRHAINAIRLLPQTRVVKTASFYHNEAWGRKTQPKFCNTVVAIQTKLPPQRLLQLCHRIETHQGRCRRVRWGARTVDIDLLLYGDLFINTMQLQVPHPGICYRDFVYIPLLEIAPQVALPNGRLLASEVNVANQSYTFHKE</sequence>
<dbReference type="CDD" id="cd00483">
    <property type="entry name" value="HPPK"/>
    <property type="match status" value="1"/>
</dbReference>
<comment type="similarity">
    <text evidence="2">Belongs to the HPPK family.</text>
</comment>
<feature type="domain" description="7,8-dihydro-6-hydroxymethylpterin-pyrophosphokinase" evidence="13">
    <location>
        <begin position="88"/>
        <end position="99"/>
    </location>
</feature>
<dbReference type="EMBL" id="LNYX01000031">
    <property type="protein sequence ID" value="KTD61787.1"/>
    <property type="molecule type" value="Genomic_DNA"/>
</dbReference>
<dbReference type="GO" id="GO:0016301">
    <property type="term" value="F:kinase activity"/>
    <property type="evidence" value="ECO:0007669"/>
    <property type="project" value="UniProtKB-KW"/>
</dbReference>
<dbReference type="PATRIC" id="fig|452.5.peg.2666"/>
<dbReference type="PANTHER" id="PTHR43071:SF1">
    <property type="entry name" value="2-AMINO-4-HYDROXY-6-HYDROXYMETHYLDIHYDROPTERIDINE PYROPHOSPHOKINASE"/>
    <property type="match status" value="1"/>
</dbReference>
<gene>
    <name evidence="14" type="primary">folK</name>
    <name evidence="14" type="ORF">Lspi_2417</name>
</gene>
<keyword evidence="7 14" id="KW-0418">Kinase</keyword>
<dbReference type="GO" id="GO:0003848">
    <property type="term" value="F:2-amino-4-hydroxy-6-hydroxymethyldihydropteridine diphosphokinase activity"/>
    <property type="evidence" value="ECO:0007669"/>
    <property type="project" value="UniProtKB-EC"/>
</dbReference>
<dbReference type="PROSITE" id="PS00794">
    <property type="entry name" value="HPPK"/>
    <property type="match status" value="1"/>
</dbReference>
<dbReference type="Gene3D" id="3.30.70.560">
    <property type="entry name" value="7,8-Dihydro-6-hydroxymethylpterin-pyrophosphokinase HPPK"/>
    <property type="match status" value="1"/>
</dbReference>
<proteinExistence type="inferred from homology"/>
<dbReference type="GO" id="GO:0046654">
    <property type="term" value="P:tetrahydrofolate biosynthetic process"/>
    <property type="evidence" value="ECO:0007669"/>
    <property type="project" value="UniProtKB-UniPathway"/>
</dbReference>
<dbReference type="EC" id="2.7.6.3" evidence="3"/>
<evidence type="ECO:0000256" key="5">
    <source>
        <dbReference type="ARBA" id="ARBA00022679"/>
    </source>
</evidence>
<evidence type="ECO:0000256" key="4">
    <source>
        <dbReference type="ARBA" id="ARBA00016218"/>
    </source>
</evidence>
<reference evidence="14 15" key="1">
    <citation type="submission" date="2015-11" db="EMBL/GenBank/DDBJ databases">
        <title>Genomic analysis of 38 Legionella species identifies large and diverse effector repertoires.</title>
        <authorList>
            <person name="Burstein D."/>
            <person name="Amaro F."/>
            <person name="Zusman T."/>
            <person name="Lifshitz Z."/>
            <person name="Cohen O."/>
            <person name="Gilbert J.A."/>
            <person name="Pupko T."/>
            <person name="Shuman H.A."/>
            <person name="Segal G."/>
        </authorList>
    </citation>
    <scope>NUCLEOTIDE SEQUENCE [LARGE SCALE GENOMIC DNA]</scope>
    <source>
        <strain evidence="14 15">Mt.St.Helens-9</strain>
    </source>
</reference>
<dbReference type="PANTHER" id="PTHR43071">
    <property type="entry name" value="2-AMINO-4-HYDROXY-6-HYDROXYMETHYLDIHYDROPTERIDINE PYROPHOSPHOKINASE"/>
    <property type="match status" value="1"/>
</dbReference>
<dbReference type="SUPFAM" id="SSF55083">
    <property type="entry name" value="6-hydroxymethyl-7,8-dihydropterin pyrophosphokinase, HPPK"/>
    <property type="match status" value="1"/>
</dbReference>
<evidence type="ECO:0000256" key="2">
    <source>
        <dbReference type="ARBA" id="ARBA00005810"/>
    </source>
</evidence>
<comment type="pathway">
    <text evidence="1">Cofactor biosynthesis; tetrahydrofolate biosynthesis; 2-amino-4-hydroxy-6-hydroxymethyl-7,8-dihydropteridine diphosphate from 7,8-dihydroneopterin triphosphate: step 4/4.</text>
</comment>
<evidence type="ECO:0000256" key="6">
    <source>
        <dbReference type="ARBA" id="ARBA00022741"/>
    </source>
</evidence>
<dbReference type="Pfam" id="PF01288">
    <property type="entry name" value="HPPK"/>
    <property type="match status" value="1"/>
</dbReference>
<dbReference type="NCBIfam" id="TIGR01498">
    <property type="entry name" value="folK"/>
    <property type="match status" value="1"/>
</dbReference>
<dbReference type="Proteomes" id="UP000054877">
    <property type="component" value="Unassembled WGS sequence"/>
</dbReference>
<dbReference type="GO" id="GO:0005524">
    <property type="term" value="F:ATP binding"/>
    <property type="evidence" value="ECO:0007669"/>
    <property type="project" value="UniProtKB-KW"/>
</dbReference>
<dbReference type="InterPro" id="IPR000550">
    <property type="entry name" value="Hppk"/>
</dbReference>
<comment type="caution">
    <text evidence="14">The sequence shown here is derived from an EMBL/GenBank/DDBJ whole genome shotgun (WGS) entry which is preliminary data.</text>
</comment>
<evidence type="ECO:0000256" key="7">
    <source>
        <dbReference type="ARBA" id="ARBA00022777"/>
    </source>
</evidence>
<keyword evidence="8" id="KW-0067">ATP-binding</keyword>
<dbReference type="AlphaFoldDB" id="A0A0W0YY85"/>
<evidence type="ECO:0000256" key="3">
    <source>
        <dbReference type="ARBA" id="ARBA00013253"/>
    </source>
</evidence>
<evidence type="ECO:0000256" key="8">
    <source>
        <dbReference type="ARBA" id="ARBA00022840"/>
    </source>
</evidence>
<evidence type="ECO:0000256" key="9">
    <source>
        <dbReference type="ARBA" id="ARBA00022909"/>
    </source>
</evidence>
<dbReference type="InterPro" id="IPR035907">
    <property type="entry name" value="Hppk_sf"/>
</dbReference>
<keyword evidence="6" id="KW-0547">Nucleotide-binding</keyword>
<comment type="function">
    <text evidence="10">Catalyzes the transfer of pyrophosphate from adenosine triphosphate (ATP) to 6-hydroxymethyl-7,8-dihydropterin, an enzymatic step in folate biosynthesis pathway.</text>
</comment>
<keyword evidence="5 14" id="KW-0808">Transferase</keyword>
<evidence type="ECO:0000256" key="10">
    <source>
        <dbReference type="ARBA" id="ARBA00029409"/>
    </source>
</evidence>
<dbReference type="GO" id="GO:0046656">
    <property type="term" value="P:folic acid biosynthetic process"/>
    <property type="evidence" value="ECO:0007669"/>
    <property type="project" value="UniProtKB-KW"/>
</dbReference>
<name>A0A0W0YY85_LEGSP</name>